<reference evidence="1 2" key="1">
    <citation type="journal article" date="2019" name="Sci. Rep.">
        <title>Orb-weaving spider Araneus ventricosus genome elucidates the spidroin gene catalogue.</title>
        <authorList>
            <person name="Kono N."/>
            <person name="Nakamura H."/>
            <person name="Ohtoshi R."/>
            <person name="Moran D.A.P."/>
            <person name="Shinohara A."/>
            <person name="Yoshida Y."/>
            <person name="Fujiwara M."/>
            <person name="Mori M."/>
            <person name="Tomita M."/>
            <person name="Arakawa K."/>
        </authorList>
    </citation>
    <scope>NUCLEOTIDE SEQUENCE [LARGE SCALE GENOMIC DNA]</scope>
</reference>
<proteinExistence type="predicted"/>
<sequence>LTETSVDRGPVNRGSPYCTYIQHVSPFRSGTAEQRCVVAQSGVVDADVQAAISLSDFIKQGQDFRLL</sequence>
<dbReference type="Proteomes" id="UP000499080">
    <property type="component" value="Unassembled WGS sequence"/>
</dbReference>
<keyword evidence="2" id="KW-1185">Reference proteome</keyword>
<evidence type="ECO:0000313" key="2">
    <source>
        <dbReference type="Proteomes" id="UP000499080"/>
    </source>
</evidence>
<comment type="caution">
    <text evidence="1">The sequence shown here is derived from an EMBL/GenBank/DDBJ whole genome shotgun (WGS) entry which is preliminary data.</text>
</comment>
<feature type="non-terminal residue" evidence="1">
    <location>
        <position position="1"/>
    </location>
</feature>
<name>A0A4Y2A9F8_ARAVE</name>
<dbReference type="AlphaFoldDB" id="A0A4Y2A9F8"/>
<evidence type="ECO:0000313" key="1">
    <source>
        <dbReference type="EMBL" id="GBL76398.1"/>
    </source>
</evidence>
<gene>
    <name evidence="1" type="ORF">AVEN_165842_1</name>
</gene>
<dbReference type="EMBL" id="BGPR01155746">
    <property type="protein sequence ID" value="GBL76398.1"/>
    <property type="molecule type" value="Genomic_DNA"/>
</dbReference>
<protein>
    <submittedName>
        <fullName evidence="1">Uncharacterized protein</fullName>
    </submittedName>
</protein>
<accession>A0A4Y2A9F8</accession>
<organism evidence="1 2">
    <name type="scientific">Araneus ventricosus</name>
    <name type="common">Orbweaver spider</name>
    <name type="synonym">Epeira ventricosa</name>
    <dbReference type="NCBI Taxonomy" id="182803"/>
    <lineage>
        <taxon>Eukaryota</taxon>
        <taxon>Metazoa</taxon>
        <taxon>Ecdysozoa</taxon>
        <taxon>Arthropoda</taxon>
        <taxon>Chelicerata</taxon>
        <taxon>Arachnida</taxon>
        <taxon>Araneae</taxon>
        <taxon>Araneomorphae</taxon>
        <taxon>Entelegynae</taxon>
        <taxon>Araneoidea</taxon>
        <taxon>Araneidae</taxon>
        <taxon>Araneus</taxon>
    </lineage>
</organism>